<sequence length="404" mass="44876">MKAQIILILLTAGLIIPCLSATSAWAIPAFARQYKTECKTCHTVFPERNEFGDAFEKNGFIWPGKVHTTPPTKATLSPAERQKAEAMYNSGLPEQLPVSLLAQHDVTYNSDAQPNFDLDAETELEIFAAGNFRNQVGFWAEYNFEPDKTTGEIYLQLQQPYNLPFNVKLGEFQPKLSIWKANDRPSLSKFGYNGMKVGNNDFTIAGEQGAVELNGVLGSRLFVAAGVTNGPDPKSANNGKDYYGHISVRIGGTDFLGKEPEVDLDHDSVWDYLTLTIGSFGYFGSNADGVNDFYRAGLESETLYKRLRVRVSGIYGRDDDPSGTGANVDSRFALAQVEYLIGSGLMPSMRFEFQDIDEEGITRRYIPGISYALLQNVRFAVEYLHETTPDETIRETTGRVTLVF</sequence>
<proteinExistence type="predicted"/>
<feature type="chain" id="PRO_5012574958" description="Cytochrome c domain-containing protein" evidence="1">
    <location>
        <begin position="27"/>
        <end position="404"/>
    </location>
</feature>
<organism evidence="2 3">
    <name type="scientific">Geothermobacter hydrogeniphilus</name>
    <dbReference type="NCBI Taxonomy" id="1969733"/>
    <lineage>
        <taxon>Bacteria</taxon>
        <taxon>Pseudomonadati</taxon>
        <taxon>Thermodesulfobacteriota</taxon>
        <taxon>Desulfuromonadia</taxon>
        <taxon>Desulfuromonadales</taxon>
        <taxon>Geothermobacteraceae</taxon>
        <taxon>Geothermobacter</taxon>
    </lineage>
</organism>
<dbReference type="RefSeq" id="WP_085009218.1">
    <property type="nucleotide sequence ID" value="NZ_NAAD01000002.1"/>
</dbReference>
<reference evidence="2 3" key="1">
    <citation type="submission" date="2017-03" db="EMBL/GenBank/DDBJ databases">
        <title>Genome sequence of Geothermobacter sp. EPR-M, Deep-Sea Iron Reducer.</title>
        <authorList>
            <person name="Tully B."/>
            <person name="Savalia P."/>
            <person name="Abuyen K."/>
            <person name="Baughan C."/>
            <person name="Romero E."/>
            <person name="Ronkowski C."/>
            <person name="Torres B."/>
            <person name="Tremblay J."/>
            <person name="Trujillo A."/>
            <person name="Tyler M."/>
            <person name="Perez-Rodriguez I."/>
            <person name="Amend J."/>
        </authorList>
    </citation>
    <scope>NUCLEOTIDE SEQUENCE [LARGE SCALE GENOMIC DNA]</scope>
    <source>
        <strain evidence="2 3">EPR-M</strain>
    </source>
</reference>
<dbReference type="Proteomes" id="UP000193136">
    <property type="component" value="Unassembled WGS sequence"/>
</dbReference>
<evidence type="ECO:0000313" key="3">
    <source>
        <dbReference type="Proteomes" id="UP000193136"/>
    </source>
</evidence>
<evidence type="ECO:0008006" key="4">
    <source>
        <dbReference type="Google" id="ProtNLM"/>
    </source>
</evidence>
<gene>
    <name evidence="2" type="ORF">B5V00_02700</name>
</gene>
<dbReference type="InterPro" id="IPR023614">
    <property type="entry name" value="Porin_dom_sf"/>
</dbReference>
<accession>A0A1X0YCT2</accession>
<dbReference type="STRING" id="1969733.B5V00_02700"/>
<evidence type="ECO:0000313" key="2">
    <source>
        <dbReference type="EMBL" id="ORJ62978.1"/>
    </source>
</evidence>
<dbReference type="AlphaFoldDB" id="A0A1X0YCT2"/>
<dbReference type="Gene3D" id="2.40.160.10">
    <property type="entry name" value="Porin"/>
    <property type="match status" value="1"/>
</dbReference>
<evidence type="ECO:0000256" key="1">
    <source>
        <dbReference type="SAM" id="SignalP"/>
    </source>
</evidence>
<feature type="signal peptide" evidence="1">
    <location>
        <begin position="1"/>
        <end position="26"/>
    </location>
</feature>
<keyword evidence="3" id="KW-1185">Reference proteome</keyword>
<keyword evidence="1" id="KW-0732">Signal</keyword>
<protein>
    <recommendedName>
        <fullName evidence="4">Cytochrome c domain-containing protein</fullName>
    </recommendedName>
</protein>
<name>A0A1X0YCT2_9BACT</name>
<comment type="caution">
    <text evidence="2">The sequence shown here is derived from an EMBL/GenBank/DDBJ whole genome shotgun (WGS) entry which is preliminary data.</text>
</comment>
<dbReference type="SUPFAM" id="SSF56935">
    <property type="entry name" value="Porins"/>
    <property type="match status" value="1"/>
</dbReference>
<dbReference type="OrthoDB" id="5391020at2"/>
<dbReference type="EMBL" id="NAAD01000002">
    <property type="protein sequence ID" value="ORJ62978.1"/>
    <property type="molecule type" value="Genomic_DNA"/>
</dbReference>